<feature type="region of interest" description="Disordered" evidence="1">
    <location>
        <begin position="1"/>
        <end position="24"/>
    </location>
</feature>
<evidence type="ECO:0000256" key="1">
    <source>
        <dbReference type="SAM" id="MobiDB-lite"/>
    </source>
</evidence>
<reference evidence="2" key="1">
    <citation type="submission" date="2020-05" db="EMBL/GenBank/DDBJ databases">
        <title>Mycena genomes resolve the evolution of fungal bioluminescence.</title>
        <authorList>
            <person name="Tsai I.J."/>
        </authorList>
    </citation>
    <scope>NUCLEOTIDE SEQUENCE</scope>
    <source>
        <strain evidence="2">160909Yilan</strain>
    </source>
</reference>
<evidence type="ECO:0000313" key="3">
    <source>
        <dbReference type="Proteomes" id="UP000623467"/>
    </source>
</evidence>
<accession>A0A8H6U450</accession>
<dbReference type="AlphaFoldDB" id="A0A8H6U450"/>
<sequence length="424" mass="47440">MAAVMGDDEVSPRQFYPTPRPSIEDNSRLVATCTSTASRVVTVQSHTHDTRVDPSPRSAFTGYHTPAPSSEINQAVPHPGVARVLAEIERLDFAVTGERSAQIHGVDAATWKILEDNHAERLDVRLEYWGAEKIVVVTFASGVHESFNKLLEPLTKVAERASLIFHTNRDVPLPDLSVLIPDFALGKNIEHGEPEFFIIFECAWAQDDADVTAKVTKHFQNDSVFAVICMDIKPYKKYKAPSRRPGAEHVLERTFPAAVFTGRSLLGAVIHFQHNWGQIDTISITIHSRDGSPRSFHGLAPVEGKLDDPDLLARQDEVDEILTPMLIKAMLIQLIPRDVVKTAVEDFRLTWDAFYHTLDCNLIADAYRRCAHWVGKAPTKEEEGKAERGGLKRGLSDSKIEDDMRGIMKELTSRPRRVKKAKIE</sequence>
<comment type="caution">
    <text evidence="2">The sequence shown here is derived from an EMBL/GenBank/DDBJ whole genome shotgun (WGS) entry which is preliminary data.</text>
</comment>
<proteinExistence type="predicted"/>
<name>A0A8H6U450_9AGAR</name>
<feature type="region of interest" description="Disordered" evidence="1">
    <location>
        <begin position="378"/>
        <end position="398"/>
    </location>
</feature>
<gene>
    <name evidence="2" type="ORF">MSAN_02484400</name>
</gene>
<dbReference type="OrthoDB" id="3037742at2759"/>
<evidence type="ECO:0000313" key="2">
    <source>
        <dbReference type="EMBL" id="KAF7328436.1"/>
    </source>
</evidence>
<keyword evidence="3" id="KW-1185">Reference proteome</keyword>
<protein>
    <submittedName>
        <fullName evidence="2">Uncharacterized protein</fullName>
    </submittedName>
</protein>
<organism evidence="2 3">
    <name type="scientific">Mycena sanguinolenta</name>
    <dbReference type="NCBI Taxonomy" id="230812"/>
    <lineage>
        <taxon>Eukaryota</taxon>
        <taxon>Fungi</taxon>
        <taxon>Dikarya</taxon>
        <taxon>Basidiomycota</taxon>
        <taxon>Agaricomycotina</taxon>
        <taxon>Agaricomycetes</taxon>
        <taxon>Agaricomycetidae</taxon>
        <taxon>Agaricales</taxon>
        <taxon>Marasmiineae</taxon>
        <taxon>Mycenaceae</taxon>
        <taxon>Mycena</taxon>
    </lineage>
</organism>
<dbReference type="EMBL" id="JACAZH010000080">
    <property type="protein sequence ID" value="KAF7328436.1"/>
    <property type="molecule type" value="Genomic_DNA"/>
</dbReference>
<dbReference type="Proteomes" id="UP000623467">
    <property type="component" value="Unassembled WGS sequence"/>
</dbReference>